<dbReference type="AlphaFoldDB" id="A0A1H4BDM2"/>
<organism evidence="1 2">
    <name type="scientific">Rubrimonas cliftonensis</name>
    <dbReference type="NCBI Taxonomy" id="89524"/>
    <lineage>
        <taxon>Bacteria</taxon>
        <taxon>Pseudomonadati</taxon>
        <taxon>Pseudomonadota</taxon>
        <taxon>Alphaproteobacteria</taxon>
        <taxon>Rhodobacterales</taxon>
        <taxon>Paracoccaceae</taxon>
        <taxon>Rubrimonas</taxon>
    </lineage>
</organism>
<dbReference type="STRING" id="89524.SAMN05444370_105153"/>
<evidence type="ECO:0008006" key="3">
    <source>
        <dbReference type="Google" id="ProtNLM"/>
    </source>
</evidence>
<proteinExistence type="predicted"/>
<evidence type="ECO:0000313" key="2">
    <source>
        <dbReference type="Proteomes" id="UP000198703"/>
    </source>
</evidence>
<dbReference type="EMBL" id="FNQM01000005">
    <property type="protein sequence ID" value="SEA46253.1"/>
    <property type="molecule type" value="Genomic_DNA"/>
</dbReference>
<protein>
    <recommendedName>
        <fullName evidence="3">Nucleotidyltransferase</fullName>
    </recommendedName>
</protein>
<dbReference type="Pfam" id="PF06042">
    <property type="entry name" value="NTP_transf_6"/>
    <property type="match status" value="1"/>
</dbReference>
<name>A0A1H4BDM2_9RHOB</name>
<dbReference type="PANTHER" id="PTHR39166:SF1">
    <property type="entry name" value="BLL1166 PROTEIN"/>
    <property type="match status" value="1"/>
</dbReference>
<dbReference type="RefSeq" id="WP_217632153.1">
    <property type="nucleotide sequence ID" value="NZ_FNQM01000005.1"/>
</dbReference>
<keyword evidence="2" id="KW-1185">Reference proteome</keyword>
<evidence type="ECO:0000313" key="1">
    <source>
        <dbReference type="EMBL" id="SEA46253.1"/>
    </source>
</evidence>
<dbReference type="Proteomes" id="UP000198703">
    <property type="component" value="Unassembled WGS sequence"/>
</dbReference>
<accession>A0A1H4BDM2</accession>
<gene>
    <name evidence="1" type="ORF">SAMN05444370_105153</name>
</gene>
<dbReference type="InterPro" id="IPR009267">
    <property type="entry name" value="NTP_transf_6"/>
</dbReference>
<reference evidence="1 2" key="1">
    <citation type="submission" date="2016-10" db="EMBL/GenBank/DDBJ databases">
        <authorList>
            <person name="de Groot N.N."/>
        </authorList>
    </citation>
    <scope>NUCLEOTIDE SEQUENCE [LARGE SCALE GENOMIC DNA]</scope>
    <source>
        <strain evidence="1 2">DSM 15345</strain>
    </source>
</reference>
<sequence>MSTLEARFCDILRADPVAMAGLRLARDSGLPDCWLVSGALYGAVWNSLSGRSPGYGLKDVDIVYFDAGDPSWEAEDAAIRAMPAALPCAQGPVPVELRNQARTHLWFPRRFGFAYPKLASATGSLRFYASRTHAVAARLSGAEIVVAAPFGLDAIFARRLTPNPVLPNRATHEAKSARIAALWPEVVVEPWPEAAGPAPAGLQSGAAVT</sequence>
<dbReference type="PANTHER" id="PTHR39166">
    <property type="entry name" value="BLL1166 PROTEIN"/>
    <property type="match status" value="1"/>
</dbReference>